<dbReference type="SUPFAM" id="SSF52540">
    <property type="entry name" value="P-loop containing nucleoside triphosphate hydrolases"/>
    <property type="match status" value="1"/>
</dbReference>
<dbReference type="PROSITE" id="PS50005">
    <property type="entry name" value="TPR"/>
    <property type="match status" value="1"/>
</dbReference>
<dbReference type="Pfam" id="PF13424">
    <property type="entry name" value="TPR_12"/>
    <property type="match status" value="1"/>
</dbReference>
<gene>
    <name evidence="3" type="ORF">GALMADRAFT_142185</name>
</gene>
<dbReference type="SUPFAM" id="SSF48452">
    <property type="entry name" value="TPR-like"/>
    <property type="match status" value="3"/>
</dbReference>
<dbReference type="SMART" id="SM00028">
    <property type="entry name" value="TPR"/>
    <property type="match status" value="7"/>
</dbReference>
<dbReference type="PANTHER" id="PTHR47691">
    <property type="entry name" value="REGULATOR-RELATED"/>
    <property type="match status" value="1"/>
</dbReference>
<dbReference type="Gene3D" id="1.25.40.10">
    <property type="entry name" value="Tetratricopeptide repeat domain"/>
    <property type="match status" value="2"/>
</dbReference>
<evidence type="ECO:0000256" key="1">
    <source>
        <dbReference type="PROSITE-ProRule" id="PRU00339"/>
    </source>
</evidence>
<dbReference type="InterPro" id="IPR003593">
    <property type="entry name" value="AAA+_ATPase"/>
</dbReference>
<evidence type="ECO:0000259" key="2">
    <source>
        <dbReference type="SMART" id="SM00382"/>
    </source>
</evidence>
<dbReference type="Gene3D" id="1.20.930.20">
    <property type="entry name" value="Adaptor protein Cbl, N-terminal domain"/>
    <property type="match status" value="1"/>
</dbReference>
<dbReference type="CDD" id="cd21037">
    <property type="entry name" value="MLKL_NTD"/>
    <property type="match status" value="1"/>
</dbReference>
<feature type="domain" description="AAA+ ATPase" evidence="2">
    <location>
        <begin position="304"/>
        <end position="458"/>
    </location>
</feature>
<dbReference type="HOGENOM" id="CLU_262633_0_0_1"/>
<protein>
    <recommendedName>
        <fullName evidence="2">AAA+ ATPase domain-containing protein</fullName>
    </recommendedName>
</protein>
<dbReference type="GO" id="GO:0007166">
    <property type="term" value="P:cell surface receptor signaling pathway"/>
    <property type="evidence" value="ECO:0007669"/>
    <property type="project" value="InterPro"/>
</dbReference>
<evidence type="ECO:0000313" key="4">
    <source>
        <dbReference type="Proteomes" id="UP000027222"/>
    </source>
</evidence>
<sequence>MGRFARRTRLPASGAIIFYGQSGTTTNPVVPTTASSPSSNILGQSISEKVDSNRDVGNFNEGALLAHDLSHESLQPTLNHIGQTFLPPSQTLEKRGSATGQAVLRLVKDVLDAFAEVPYVKIVVTVVQEIITISDEIQENKNKSKELVGKVMIYARVVFEALLIIHKQTSKDLSAIKEDLMQIASVLQSIYDSLQHFMTSKSMSRLNRLLYRDDIASTLAEQDRRLDTTITAFQFKSSIVLRSGREKINKDNHILEATAPSVRSRKMQGLRAKPQIMFGRTKEIDAIVHAFLPGRAEDEVEHHTPPRICILGSGGIGKTTLALFILHHELICEKFGVHRVFVSCEAATSPELFLSELAASLEIVVEDVKGNILDAILRRLKQTTTLLILDNFETTWDPPQSRSEVEQLLTEITSLQTVALILTMRGSQQPAGTRWSQILPPLQPIDMDSAVSIFKAIAHKVDKHATDLIKAVDCVPLAVTLLANLAAVDGETTEALWSRWEEESTAMIENGGQNRLNSLEASIQLSLSGPRMQHDPGALLFLSAISSLPDGMSPDTLRLCEKGLVGVGSIKKAVSTLRQNALVYEDANKNLRMLSPIRLVVYARHPPSSKSKDFLCNHFIELALQGTSYHDPIIRSRLRRETNNISAILLNALGSSTAQNLPELVHATLSFCHFTYVSGKGSTQALVRAVEKLEALNVSPVPIVPPVKRVSWNKGALHRAFAGMVKLKPVMSSAVETPSSVNPTLKLRADCLGCWGQLLSRQSEFKLAKEKFELARELHSEAGDTAGEAYDLLNIGLLLANDGDAGEALETFQTALELRDKIGDRAGKAYDLLGAGHAYRDLGQFPDAEDTFTTAAQLFAELDDNSGQAAALNGLATVMLSLSRCSEAAKYFMESTQLSITIGDVIGEADNVAGIAVTLLLRSRFLEAQTTIEKAMALRHPIVDPDHLHILGRICMARDNYKRAKIYLTSSLSYHEDIGDIRGQADDLLYLCFIEIHHGNYKQADTLASRLMQKARHNAVTVAETRVLEAQILIYSLQFYQASYYLKDAFTAFETAGCTLGQAQCLYVHAILHLRRSRLDKAMEMLTQALDLHAEVGSVQGQADDLNKICETLMLQGAIDEPMTLIAEALALHIQINDRSGQGDDLYIQASLFLAQRRFADAEFAIRKALELHAASESKYGIARDNASLSNIIWLRQRQERQSPEIREGYPEDPFVHLKKALELFREMGAVGEFHECREQKRLMRGKKRRDRKTVWVPDWNTTSDEENHNVNWQYADYSDDSQGSY</sequence>
<feature type="repeat" description="TPR" evidence="1">
    <location>
        <begin position="789"/>
        <end position="822"/>
    </location>
</feature>
<keyword evidence="1" id="KW-0802">TPR repeat</keyword>
<keyword evidence="4" id="KW-1185">Reference proteome</keyword>
<dbReference type="InterPro" id="IPR002182">
    <property type="entry name" value="NB-ARC"/>
</dbReference>
<dbReference type="GO" id="GO:0043531">
    <property type="term" value="F:ADP binding"/>
    <property type="evidence" value="ECO:0007669"/>
    <property type="project" value="InterPro"/>
</dbReference>
<dbReference type="STRING" id="685588.A0A067SS70"/>
<dbReference type="InterPro" id="IPR059179">
    <property type="entry name" value="MLKL-like_MCAfunc"/>
</dbReference>
<dbReference type="Gene3D" id="3.40.50.300">
    <property type="entry name" value="P-loop containing nucleotide triphosphate hydrolases"/>
    <property type="match status" value="1"/>
</dbReference>
<reference evidence="4" key="1">
    <citation type="journal article" date="2014" name="Proc. Natl. Acad. Sci. U.S.A.">
        <title>Extensive sampling of basidiomycete genomes demonstrates inadequacy of the white-rot/brown-rot paradigm for wood decay fungi.</title>
        <authorList>
            <person name="Riley R."/>
            <person name="Salamov A.A."/>
            <person name="Brown D.W."/>
            <person name="Nagy L.G."/>
            <person name="Floudas D."/>
            <person name="Held B.W."/>
            <person name="Levasseur A."/>
            <person name="Lombard V."/>
            <person name="Morin E."/>
            <person name="Otillar R."/>
            <person name="Lindquist E.A."/>
            <person name="Sun H."/>
            <person name="LaButti K.M."/>
            <person name="Schmutz J."/>
            <person name="Jabbour D."/>
            <person name="Luo H."/>
            <person name="Baker S.E."/>
            <person name="Pisabarro A.G."/>
            <person name="Walton J.D."/>
            <person name="Blanchette R.A."/>
            <person name="Henrissat B."/>
            <person name="Martin F."/>
            <person name="Cullen D."/>
            <person name="Hibbett D.S."/>
            <person name="Grigoriev I.V."/>
        </authorList>
    </citation>
    <scope>NUCLEOTIDE SEQUENCE [LARGE SCALE GENOMIC DNA]</scope>
    <source>
        <strain evidence="4">CBS 339.88</strain>
    </source>
</reference>
<dbReference type="PANTHER" id="PTHR47691:SF3">
    <property type="entry name" value="HTH-TYPE TRANSCRIPTIONAL REGULATOR RV0890C-RELATED"/>
    <property type="match status" value="1"/>
</dbReference>
<dbReference type="Proteomes" id="UP000027222">
    <property type="component" value="Unassembled WGS sequence"/>
</dbReference>
<dbReference type="InterPro" id="IPR011990">
    <property type="entry name" value="TPR-like_helical_dom_sf"/>
</dbReference>
<evidence type="ECO:0000313" key="3">
    <source>
        <dbReference type="EMBL" id="KDR73736.1"/>
    </source>
</evidence>
<dbReference type="PRINTS" id="PR00364">
    <property type="entry name" value="DISEASERSIST"/>
</dbReference>
<dbReference type="Pfam" id="PF00931">
    <property type="entry name" value="NB-ARC"/>
    <property type="match status" value="1"/>
</dbReference>
<dbReference type="InterPro" id="IPR036537">
    <property type="entry name" value="Adaptor_Cbl_N_dom_sf"/>
</dbReference>
<organism evidence="3 4">
    <name type="scientific">Galerina marginata (strain CBS 339.88)</name>
    <dbReference type="NCBI Taxonomy" id="685588"/>
    <lineage>
        <taxon>Eukaryota</taxon>
        <taxon>Fungi</taxon>
        <taxon>Dikarya</taxon>
        <taxon>Basidiomycota</taxon>
        <taxon>Agaricomycotina</taxon>
        <taxon>Agaricomycetes</taxon>
        <taxon>Agaricomycetidae</taxon>
        <taxon>Agaricales</taxon>
        <taxon>Agaricineae</taxon>
        <taxon>Strophariaceae</taxon>
        <taxon>Galerina</taxon>
    </lineage>
</organism>
<dbReference type="SMART" id="SM00382">
    <property type="entry name" value="AAA"/>
    <property type="match status" value="1"/>
</dbReference>
<dbReference type="OrthoDB" id="621413at2759"/>
<dbReference type="InterPro" id="IPR019734">
    <property type="entry name" value="TPR_rpt"/>
</dbReference>
<accession>A0A067SS70</accession>
<proteinExistence type="predicted"/>
<dbReference type="EMBL" id="KL142385">
    <property type="protein sequence ID" value="KDR73736.1"/>
    <property type="molecule type" value="Genomic_DNA"/>
</dbReference>
<dbReference type="InterPro" id="IPR027417">
    <property type="entry name" value="P-loop_NTPase"/>
</dbReference>
<name>A0A067SS70_GALM3</name>